<name>A0ABP8F4H5_9MYCO</name>
<dbReference type="InterPro" id="IPR025110">
    <property type="entry name" value="AMP-bd_C"/>
</dbReference>
<feature type="domain" description="Carrier" evidence="6">
    <location>
        <begin position="949"/>
        <end position="1024"/>
    </location>
</feature>
<dbReference type="SUPFAM" id="SSF47336">
    <property type="entry name" value="ACP-like"/>
    <property type="match status" value="4"/>
</dbReference>
<dbReference type="SUPFAM" id="SSF56801">
    <property type="entry name" value="Acetyl-CoA synthetase-like"/>
    <property type="match status" value="4"/>
</dbReference>
<dbReference type="InterPro" id="IPR020845">
    <property type="entry name" value="AMP-binding_CS"/>
</dbReference>
<dbReference type="InterPro" id="IPR010060">
    <property type="entry name" value="NRPS_synth"/>
</dbReference>
<gene>
    <name evidence="7" type="ORF">GCM10023161_45120</name>
</gene>
<comment type="caution">
    <text evidence="7">The sequence shown here is derived from an EMBL/GenBank/DDBJ whole genome shotgun (WGS) entry which is preliminary data.</text>
</comment>
<dbReference type="InterPro" id="IPR010071">
    <property type="entry name" value="AA_adenyl_dom"/>
</dbReference>
<evidence type="ECO:0000256" key="2">
    <source>
        <dbReference type="ARBA" id="ARBA00022450"/>
    </source>
</evidence>
<dbReference type="Gene3D" id="3.30.559.10">
    <property type="entry name" value="Chloramphenicol acetyltransferase-like domain"/>
    <property type="match status" value="7"/>
</dbReference>
<organism evidence="7 8">
    <name type="scientific">Mycobacterium paraffinicum</name>
    <dbReference type="NCBI Taxonomy" id="53378"/>
    <lineage>
        <taxon>Bacteria</taxon>
        <taxon>Bacillati</taxon>
        <taxon>Actinomycetota</taxon>
        <taxon>Actinomycetes</taxon>
        <taxon>Mycobacteriales</taxon>
        <taxon>Mycobacteriaceae</taxon>
        <taxon>Mycobacterium</taxon>
    </lineage>
</organism>
<dbReference type="InterPro" id="IPR036736">
    <property type="entry name" value="ACP-like_sf"/>
</dbReference>
<evidence type="ECO:0000256" key="4">
    <source>
        <dbReference type="ARBA" id="ARBA00022737"/>
    </source>
</evidence>
<dbReference type="CDD" id="cd19543">
    <property type="entry name" value="DCL_NRPS"/>
    <property type="match status" value="2"/>
</dbReference>
<dbReference type="Pfam" id="PF00550">
    <property type="entry name" value="PP-binding"/>
    <property type="match status" value="4"/>
</dbReference>
<dbReference type="InterPro" id="IPR009081">
    <property type="entry name" value="PP-bd_ACP"/>
</dbReference>
<dbReference type="Gene3D" id="3.30.559.30">
    <property type="entry name" value="Nonribosomal peptide synthetase, condensation domain"/>
    <property type="match status" value="7"/>
</dbReference>
<dbReference type="Gene3D" id="3.40.50.12780">
    <property type="entry name" value="N-terminal domain of ligase-like"/>
    <property type="match status" value="2"/>
</dbReference>
<evidence type="ECO:0000256" key="5">
    <source>
        <dbReference type="ARBA" id="ARBA00023194"/>
    </source>
</evidence>
<dbReference type="NCBIfam" id="TIGR01720">
    <property type="entry name" value="NRPS-para261"/>
    <property type="match status" value="2"/>
</dbReference>
<dbReference type="InterPro" id="IPR006162">
    <property type="entry name" value="Ppantetheine_attach_site"/>
</dbReference>
<dbReference type="Gene3D" id="3.40.50.980">
    <property type="match status" value="4"/>
</dbReference>
<dbReference type="InterPro" id="IPR001242">
    <property type="entry name" value="Condensation_dom"/>
</dbReference>
<feature type="domain" description="Carrier" evidence="6">
    <location>
        <begin position="4551"/>
        <end position="4628"/>
    </location>
</feature>
<evidence type="ECO:0000313" key="8">
    <source>
        <dbReference type="Proteomes" id="UP001501417"/>
    </source>
</evidence>
<dbReference type="Gene3D" id="2.30.38.10">
    <property type="entry name" value="Luciferase, Domain 3"/>
    <property type="match status" value="2"/>
</dbReference>
<keyword evidence="5" id="KW-0045">Antibiotic biosynthesis</keyword>
<dbReference type="InterPro" id="IPR042099">
    <property type="entry name" value="ANL_N_sf"/>
</dbReference>
<dbReference type="Pfam" id="PF00501">
    <property type="entry name" value="AMP-binding"/>
    <property type="match status" value="4"/>
</dbReference>
<accession>A0ABP8F4H5</accession>
<evidence type="ECO:0000256" key="3">
    <source>
        <dbReference type="ARBA" id="ARBA00022553"/>
    </source>
</evidence>
<keyword evidence="8" id="KW-1185">Reference proteome</keyword>
<comment type="cofactor">
    <cofactor evidence="1">
        <name>pantetheine 4'-phosphate</name>
        <dbReference type="ChEBI" id="CHEBI:47942"/>
    </cofactor>
</comment>
<reference evidence="8" key="1">
    <citation type="journal article" date="2019" name="Int. J. Syst. Evol. Microbiol.">
        <title>The Global Catalogue of Microorganisms (GCM) 10K type strain sequencing project: providing services to taxonomists for standard genome sequencing and annotation.</title>
        <authorList>
            <consortium name="The Broad Institute Genomics Platform"/>
            <consortium name="The Broad Institute Genome Sequencing Center for Infectious Disease"/>
            <person name="Wu L."/>
            <person name="Ma J."/>
        </authorList>
    </citation>
    <scope>NUCLEOTIDE SEQUENCE [LARGE SCALE GENOMIC DNA]</scope>
    <source>
        <strain evidence="8">JCM 17782</strain>
    </source>
</reference>
<dbReference type="SUPFAM" id="SSF52777">
    <property type="entry name" value="CoA-dependent acyltransferases"/>
    <property type="match status" value="14"/>
</dbReference>
<dbReference type="InterPro" id="IPR000873">
    <property type="entry name" value="AMP-dep_synth/lig_dom"/>
</dbReference>
<dbReference type="NCBIfam" id="TIGR01733">
    <property type="entry name" value="AA-adenyl-dom"/>
    <property type="match status" value="4"/>
</dbReference>
<dbReference type="InterPro" id="IPR045851">
    <property type="entry name" value="AMP-bd_C_sf"/>
</dbReference>
<evidence type="ECO:0000256" key="1">
    <source>
        <dbReference type="ARBA" id="ARBA00001957"/>
    </source>
</evidence>
<dbReference type="EMBL" id="BAABGF010000052">
    <property type="protein sequence ID" value="GAA4295002.1"/>
    <property type="molecule type" value="Genomic_DNA"/>
</dbReference>
<feature type="domain" description="Carrier" evidence="6">
    <location>
        <begin position="2007"/>
        <end position="2084"/>
    </location>
</feature>
<dbReference type="RefSeq" id="WP_264043268.1">
    <property type="nucleotide sequence ID" value="NZ_BAABGF010000052.1"/>
</dbReference>
<evidence type="ECO:0000259" key="6">
    <source>
        <dbReference type="PROSITE" id="PS50075"/>
    </source>
</evidence>
<dbReference type="PROSITE" id="PS00012">
    <property type="entry name" value="PHOSPHOPANTETHEINE"/>
    <property type="match status" value="4"/>
</dbReference>
<dbReference type="PANTHER" id="PTHR45527">
    <property type="entry name" value="NONRIBOSOMAL PEPTIDE SYNTHETASE"/>
    <property type="match status" value="1"/>
</dbReference>
<dbReference type="PANTHER" id="PTHR45527:SF1">
    <property type="entry name" value="FATTY ACID SYNTHASE"/>
    <property type="match status" value="1"/>
</dbReference>
<dbReference type="InterPro" id="IPR023213">
    <property type="entry name" value="CAT-like_dom_sf"/>
</dbReference>
<proteinExistence type="predicted"/>
<dbReference type="Proteomes" id="UP001501417">
    <property type="component" value="Unassembled WGS sequence"/>
</dbReference>
<dbReference type="Pfam" id="PF13193">
    <property type="entry name" value="AMP-binding_C"/>
    <property type="match status" value="4"/>
</dbReference>
<dbReference type="PROSITE" id="PS50075">
    <property type="entry name" value="CARRIER"/>
    <property type="match status" value="4"/>
</dbReference>
<keyword evidence="4" id="KW-0677">Repeat</keyword>
<keyword evidence="3" id="KW-0597">Phosphoprotein</keyword>
<dbReference type="Gene3D" id="3.30.300.30">
    <property type="match status" value="4"/>
</dbReference>
<sequence>MERDDRALPLTPGQLDIWLAQETGRFTAEWQLGLFAKIEGRLQREPFEWAIRRALQEAEPVRATFFQDQGQVFQTTIDDPKLDLIFHDLTGSHRPLHQAYEMAASIQRTPMPLTGPLFRFALFQTRPDECYWFTCCHHIVVDASGIALIGHRIATLYSAVVAGASMPPPFFGSLADLVRCEAAYEASADYQEDQAYWAQNLPLENGSEHWPQCDASEPGPCRSSAPVRLDPVVLRRIQESAQVREMPRSSVITAACALLVHGWCAQGPEVALDFPVSRRVDPESKTLPGVLSGVVPLVVTVSPDATVADFCRHVDRRIREALQHQRFPVQGLERKSRFPARSQRARRVSLNFLPSAFTLDFGGLPASASFTNSGLTDGFGLFFSAAGDELLFGTEGTGRPFPTLGVTDLAERLQDVLLAMTADPGRRLSSIDPFSADECGRLDEWGNRAMLTQASAPPVSIPESFTAQVKSAPGAVAVRSAGRSMTYEQLDQAANRLAHLLTEHGAGPGGCVALLFNRSPEAVVAMLAVLKTGAAYLPIDPQHPRSRIEFMLNDATPIAVLTTAELRSRLDRCNQVVIDVTDPAVDARPNTALPLPSPDDIAYIIYTSGTTGVPKGVAISHHNVTQLLASLNSQRQVWAQWHSLAFDASVEEIWSALLFGGRLVIVPELMAGSPEDLHTLLLTEQVSVLSQTPSAVEGLAPERLGSAALLVAGEACPAATVDRWAPGRVMVNGYGPTETTVCASRSAPLTAGTGAPPIGAPVPGAALFVLDAWLRPVPADVVGELYIAGRGVGLGYWRRAGLSASRYVACPFGPPGTRMYRTGDLVRWRRDGQLDYLGRADEQVKLRGYRIELGEIQAALAALDGVHRAAVIVREDRPGDQRLIGYLTETDAGAVDPAAARAALGERLPGYMVPAALVVLQSMPLTINGKLDTRALPAPEYGDADRYRAPTNPTEEILTDIYAQVLGAERVGVDESFFDLGGDSLSAMRLVAAINKSMDAGLSLRTFFDAPTVALLAPRLSGDADKREPLTTAERPARVPLSFAQRRLWFLEQLQGGTTTYNMPTAFRISGPLNFEALCAALDDVVARHEPLRTVFPDLDGVPFQRVLAPQSRMWQRGDSAMVPLAEQEVAGELRSLAGHRFDLSTEIPIRVQIYSLGPELYVVGIVVHHIAFDGWSLAPMVRDITAAYEARQRGLAPGWAGLPVQYVDYTLWQRAHFGDLDDADSPIATQLAYWKDALAGMPERVELPTDRAYPPVADQRGATVAVDWPAELQQHVRAVARECNATSFMVMQAGLAVLLSRLGSTSDVALGFPIAGRDDPALDDLVGFFVNTLALRVDLTGDPTVAELLAQVRLKGLAALEHRDVPFEVLVERLNPARSLTHHPLVQVMLAWQNLPGSTGDPGAGLALGDLEVAQLPIATHTARMDLTFNLAERFTDAGDPAGISGAVEFRTDVFEPGTVIALVGRLQRVLAAMTADPRAALSSIDVLDSDEAARLDVLGRRAVLARPAEAVSIPALFTEQVARAPEAVALRCGPHSRTYRELDEASNRLAHLLVEYGAGRGENVALLFTRSAEAIVAILAVLKTGAAYLPIDPAVPDERIAFLRKDAAPVVTMTTAALRPRLGECDPGVLEVDDPRIDGQPSTGLPSPTGADVAHIIYTSGTTGVPKGVAVSHHNVTRLFDALQVGIRLGPEQVWTQCHSYAFDFSVWEIWGALLFGGRLVVVPDEVTRSPDDLHALLIAEQVTVLSQTPSALAALSPHGLEAVALMAAGEACPPEVVDRWAPGRLMLNGYGPTETTVYATISAPLTPDRAAVPIGVPVPGAALFVLDPWLHPVPPGVAGELYVAGRGVGIGYINRAGLTASRFLACPFGPPGTRMYRSGDLVRWAPDGQLDYLGRADQQVKIRGYRIELGEIQAALAALEGVEHAAVITREDRQGDRRLVGYITETRPGTVDPAAARTTLADRLPGFMVPAAIVAVDALPMTVNGKLDARALPAPGYTTEHYRAPTTPVEEILAAIYAQVLGIDRVGIDDSFFDLGGDSILSMQVVARARAAGLSCRPRDIFVEQTVARLARIAGITDGHDTVIDEGVGPIRPTPIMRWLFDIDGPVDQFNQTMVLQAPPGVTPTDVLAVLQALIDYHPALRLRVGGDGTGGRTLTVPEIGVVDAGECLRTVDVLSDEELARARSGLSPAAGAMLGALWVPSTGQLVLIIHHLAVDAVSWRILLEDFNIAWAQRHSGQPISLPAGGTSYRRWAEILEQHAHTPAVSEQADTWKHITSAAAGLPRPEPQDTHTSAGHLTVSLDTDATRRLLTDVPAAFHTGIHEILLIAYALAWAEFLGTGDCPLGIDVEGHGRHDDLVDDLDLSRTVGWFTTKYPVALSVGDLRWQHVTSGDTALGSIVKRIKEQLRAIPHPLSYGLLRYLSTDTDLAGPDPTIGFNYLGRLGGPPNAHTSGAQWRVDHGSLAVAGAAAEVPMPLSHTAELNAATIDTDTGPQLNATWTWAPSALDDTQVDRLGRLWFDALAGICAHVQNGGGGLTPSDIAPARLTQRQIDELQAQYDIADILPLTPLQEGLLFHSAPDRGDLYAMQLDITVAGPLDPYRLQDAVQTVLRRHPNLAARYCPQFDEPVQIIPAAPQIPWQYLEYGSEVDEGAGRLRAVERAAVCDLTGGASTFRVALIRTAEDEHRIVLTFHHIVLDGWSLPILLQEIFASYQGRQLPPATPYRRFVTWLAERDLDAARAAWHNTLAGFDTPTLVGPPARIKPVTKATSAFAMTGSTTSALNELARSQHTTVNTVLQAAWAQLLMGMTGQRDIVFGTAVSGRPVELAGADTMVGLLINTVPVRATLTPATTTAGLLGQLHAAHNHTLDHQHLALNEIHRTTGHDQLFDTLFVYENYPIGATTLAGAGGLTITEFTGHEANHYPLTMQATPGPELSFRIEYDTGVFDAETIDTLIDRLRRIIAAMIADPQLPLSVIDLLGADERNRLDNMGNRAALAGPAPAQVSIPELFAGQVARSPQAVAISCAGRSLTYRDLGEASNHLAHSLSGLGAGPGARVALLLERSAEAVIAMLAVLKTGAAYLAIDPALPDERIGFMLGDAAPIIAVTTTALRPRLAGHALAVIDITDDRRTAQPRSTLRAPAADDIAYLIYTSGTTGVPKGVAISHRNLAHLVESASAHLPAEQVWTQCHSYAFDFSVWEIWAALLGGGRLVVVPDQVTRSPDDLRALLIAERVTVLTQTPSAAAALPPQGLESVALLLGGEACPPELVDRWAPGRVVINAYGPTETTVYATLTAPLTAGSGTVPIGAPVSTAALFVLDEWLHPVPPGVVGELYVAGRGVGVGYIGRPGLTAARFVPCPYGGPGARMYRSGDLVRWGPDGQLCYLGRADEQVKIRGYRIELGEIQAALAELDGVEQAAVITREDRPGDKRLVGYVVETASLTVDPVAARAALAERLPGHMVPQAIVTLNALPLTVNGKLDTRALPPPDYAPERYRAPATAAEEILAGIYVQVLGVERVGADDSFFDLGGDSLSAMRLIAAVNTGLDADLAVHELFDAPTVAQLASRLDGEARRREPLRACRRPAIIPLSFTQNRLWVLDQLQGSSAVYNIPVALELRGPLDAEALGAALADVVARHETLRTIFPALDGIPQQLVISAERADFGWEIIDATGWPSARLDEALDEAARHPFALETDIPLRAKLFRVADEVHVLVCAVHHIAFDGWSVVPMIRDIGEAYASRCDGRAPGWPELPLQYVDYTLWQRAQFGALEDGRSRIAGQLKYWEDALADLPERLELPTDRPYPSVADQRGAKVAVDWPAELQRRIREVARDFNATGFMVVQSALAVLLSRLSASSDVAVGFPIAGRGDPGLDDLVGFFVNTLVLRVDVAGDPTAAELLAQVRRRSLLAFEHQDVPFEVLVERLNPTRSLSHHPLVQVALAWQNLPGHPSDPAAVPVLGDVRVTELPLDAHGARMDLTFSLSEHWTDDNAPDGIRGAVEFRTDVFDPDSITTLVERFQRILVAMTADPQARLSTIDVLGADEHARLDKTGNRAILTRPAPEPVSIPALFAAHVTRTPDAVAISDGQRRCTYRELDAASNRLAHFLTRTGAGAGENVALLFSRSAEAVIAILAVLKTGATYLPLDPALPAGRIDFMLADAAPVAAITTAALRSRLDGHQLTVLDVEDAAVGTQPDTPLPAPTPDDIAYLIYTSGTTGVPKGVAITHHNVTQLLASLDAGLPPRGVWPQCHSLAFDVSVWEIFGALLRGGQVVVVNEDVTTSPADFHDALVTGEVDVLTQTPSAVGVLSPEGLESAALVVVGEACAPEVVDQWAPGRVMINAYGPTETTMCVAISAPLTAGSPTVPIGAPVPGAALFVLDESLLQVPPGVVGELYIAGRGVGVGYLRRAGLTAARFVACPFGGPGARMYRTGDLVRWGRDGQLHYLGRADQQVKIRGYRVELGEIQMALAALDGVNHAAVVAREDHPGDKRLVGYITGTAEPVAVRTALAERLPGYMVPAAVVALDALPLTANKKLDTRALPAPDYSNVDNYRPPTDAVEEILAGIYAQVLGLERVGVDDSFFDLGGDSISSMQVVARARAAGLGCRPRDIFVEQTVARLARVAHVTEGLEAAADEGIGPVPATPIMHWLHDIDGPVDQFNQTMVLQAPPGVTHADVVVVLQALLDQHAMLRLRVTEGDAGEWTLTAREAGAVDAGGCLHAVDVLTDGAVSDARAQLSPAGGRMLSALWVAGTGQLALIIHHLAVDAVSWRILLEDINIAWAQHAGGQPVALPSGGTSFQRWASLLAEHADQPAVLDQAETWQRVATTQAALTPPKPETDTYASAGHLTVSLDTETTRVLLGEVPAAFHAGIQDILLIAFGLAWTEFSGSEGGGPIGIDVEGHGRYDDLAPDVDLSRTVGWFTTKSPVSLAVDGLHWAQLMAGDAAVGPIVKRAKEQLRALPDAITYGLLRYLNPDVALPEYDPTIGFNYFGRLGAAEDSAALWRVSRDGLEVSTSAAAVPMPLAHTLELNASAVDTATGPHLHADWTWAPSALDHTQVARLSRLWFDALTGICAHVQRGGGGMTPSDVFPAHLTQKQIDELQQHHRIADILPLTPLQQGLLFHSARQNSDNDLYAMQLDITVAGPLHPDRLHDAVDAVIARHPHLAARFCSQFDQPVQIIPADPQSIWQFLEFETDVDEQVRRICAAERAAVCDLRGSPAFRVALLRTGPERHRVILTNHHIVLDGWSLPILLQEIFASYYGQRLPAAGSYRRFVTWLAERDLAAAQAAWRDVLAGFDIPTLVGPPGRSKLGPRGVASARVPEATTQAVSELARSCRTTVNTVLQGAWAQVLMSMTGRRDVVFGAAVSGRPTEVADAESIVGLMINTVPVRATIGPETTIADLLDQLQSAHNHTLDHQHLALNEIHRITGHDQLFDTLFVFENYPIDTTALLNNNGLAITDFTGTESTHYPLTMQARPDRELILRVEYDSDVFDAAAVESLIERFQRALVAMTTDLGGQS</sequence>
<feature type="domain" description="Carrier" evidence="6">
    <location>
        <begin position="3497"/>
        <end position="3572"/>
    </location>
</feature>
<dbReference type="CDD" id="cd19540">
    <property type="entry name" value="LCL_NRPS-like"/>
    <property type="match status" value="2"/>
</dbReference>
<dbReference type="Pfam" id="PF00668">
    <property type="entry name" value="Condensation"/>
    <property type="match status" value="7"/>
</dbReference>
<evidence type="ECO:0000313" key="7">
    <source>
        <dbReference type="EMBL" id="GAA4295002.1"/>
    </source>
</evidence>
<dbReference type="InterPro" id="IPR020806">
    <property type="entry name" value="PKS_PP-bd"/>
</dbReference>
<dbReference type="PROSITE" id="PS00455">
    <property type="entry name" value="AMP_BINDING"/>
    <property type="match status" value="4"/>
</dbReference>
<dbReference type="NCBIfam" id="NF003417">
    <property type="entry name" value="PRK04813.1"/>
    <property type="match status" value="4"/>
</dbReference>
<dbReference type="Gene3D" id="1.10.1200.10">
    <property type="entry name" value="ACP-like"/>
    <property type="match status" value="4"/>
</dbReference>
<keyword evidence="2" id="KW-0596">Phosphopantetheine</keyword>
<protein>
    <submittedName>
        <fullName evidence="7">Non-ribosomal peptide synthetase</fullName>
    </submittedName>
</protein>
<dbReference type="SMART" id="SM00823">
    <property type="entry name" value="PKS_PP"/>
    <property type="match status" value="4"/>
</dbReference>